<gene>
    <name evidence="2" type="ORF">LTR16_000037</name>
</gene>
<accession>A0ABR0M0K2</accession>
<evidence type="ECO:0000313" key="2">
    <source>
        <dbReference type="EMBL" id="KAK5257630.1"/>
    </source>
</evidence>
<protein>
    <submittedName>
        <fullName evidence="2">Uncharacterized protein</fullName>
    </submittedName>
</protein>
<name>A0ABR0M0K2_9PEZI</name>
<proteinExistence type="predicted"/>
<feature type="region of interest" description="Disordered" evidence="1">
    <location>
        <begin position="374"/>
        <end position="452"/>
    </location>
</feature>
<feature type="compositionally biased region" description="Polar residues" evidence="1">
    <location>
        <begin position="434"/>
        <end position="450"/>
    </location>
</feature>
<feature type="compositionally biased region" description="Basic and acidic residues" evidence="1">
    <location>
        <begin position="736"/>
        <end position="754"/>
    </location>
</feature>
<feature type="compositionally biased region" description="Basic and acidic residues" evidence="1">
    <location>
        <begin position="266"/>
        <end position="275"/>
    </location>
</feature>
<feature type="compositionally biased region" description="Polar residues" evidence="1">
    <location>
        <begin position="76"/>
        <end position="92"/>
    </location>
</feature>
<reference evidence="2 3" key="1">
    <citation type="submission" date="2023-08" db="EMBL/GenBank/DDBJ databases">
        <title>Black Yeasts Isolated from many extreme environments.</title>
        <authorList>
            <person name="Coleine C."/>
            <person name="Stajich J.E."/>
            <person name="Selbmann L."/>
        </authorList>
    </citation>
    <scope>NUCLEOTIDE SEQUENCE [LARGE SCALE GENOMIC DNA]</scope>
    <source>
        <strain evidence="2 3">CCFEE 536</strain>
    </source>
</reference>
<feature type="compositionally biased region" description="Low complexity" evidence="1">
    <location>
        <begin position="294"/>
        <end position="306"/>
    </location>
</feature>
<dbReference type="Proteomes" id="UP001357485">
    <property type="component" value="Unassembled WGS sequence"/>
</dbReference>
<feature type="region of interest" description="Disordered" evidence="1">
    <location>
        <begin position="182"/>
        <end position="356"/>
    </location>
</feature>
<feature type="compositionally biased region" description="Acidic residues" evidence="1">
    <location>
        <begin position="755"/>
        <end position="764"/>
    </location>
</feature>
<feature type="compositionally biased region" description="Basic and acidic residues" evidence="1">
    <location>
        <begin position="529"/>
        <end position="540"/>
    </location>
</feature>
<feature type="compositionally biased region" description="Polar residues" evidence="1">
    <location>
        <begin position="347"/>
        <end position="356"/>
    </location>
</feature>
<evidence type="ECO:0000313" key="3">
    <source>
        <dbReference type="Proteomes" id="UP001357485"/>
    </source>
</evidence>
<feature type="region of interest" description="Disordered" evidence="1">
    <location>
        <begin position="1"/>
        <end position="92"/>
    </location>
</feature>
<evidence type="ECO:0000256" key="1">
    <source>
        <dbReference type="SAM" id="MobiDB-lite"/>
    </source>
</evidence>
<dbReference type="EMBL" id="JAVRRA010008207">
    <property type="protein sequence ID" value="KAK5257630.1"/>
    <property type="molecule type" value="Genomic_DNA"/>
</dbReference>
<feature type="compositionally biased region" description="Low complexity" evidence="1">
    <location>
        <begin position="616"/>
        <end position="634"/>
    </location>
</feature>
<keyword evidence="3" id="KW-1185">Reference proteome</keyword>
<comment type="caution">
    <text evidence="2">The sequence shown here is derived from an EMBL/GenBank/DDBJ whole genome shotgun (WGS) entry which is preliminary data.</text>
</comment>
<feature type="compositionally biased region" description="Low complexity" evidence="1">
    <location>
        <begin position="330"/>
        <end position="346"/>
    </location>
</feature>
<feature type="compositionally biased region" description="Polar residues" evidence="1">
    <location>
        <begin position="184"/>
        <end position="194"/>
    </location>
</feature>
<sequence>MPAPDISDQTPRTERISQTTPKNTTPIQPDAAEMHPQHFQTSTAKPLEEARWLGFSAMGPHTEPVNGRSRIAVAQATPTKPQKTQNPFSSPDFQFTFKRQSLELSADAQKMMAEKREEAAKMREQMIAQGEGPHGLPSIAETIGRKIATAKGKAGRYSDVHMAEFKKMDSIANHASAFRAAPSRLQQATTSLKRTMSKAKLDEPEQPVVSSLKRTKSAARSHKPDAGLTRPKSMLSAKSTREEEASGPMKRVKHQLNDDTSAARPVSRDTSDESKPATPNKSNLLRLHPSNPYLPGTTTLTGPSLSRAGSIKQPKTSTMIPSLARSPSKAAVPEAAVEQPEAATTPLLSRSPSKMSFASTTAIDHPRGMMDVAPVRAPATSSEKGSDDQARTTAAIPLLARSPQKMAAAEPATEHSAPTSIPFLARSPSKLPTAETNPSRPCPTTSTHDASSIPFLARSPSKISVSIAGAPTLPSKQSSFTPGNLMSRFSLLRHSPIKSILRSPQRLYSDDPFKVANGTHLTPPPPTPKSKDLHVDKDLPDVPPAAVQKHVDFTASTLDHTDRDGDVDIDMNEASPSSVTPPNLRHETSSVDVQHPSAYPQLLDYPTLPPTADNDATAPIPASSASTTPPTQSKTKPKVDRRTTLAALPGDFTFRSANPISFGPATSGVAVKPSMPPKSSGHSVRRVAGSDLSSINTNGNREKQLPPLPSAVAASTVAAAGKKRKLDAVPDFAAAEEVRGVEGKENRGDPADEGAHEEEEEEEESRPAKKARSTAAGVGAHGNGARAGCVKPPPSSRLPRFGGGRSDKTGAGKGGQGKDKGSDKGRGAVGMLSQARLNMLALPKRRRE</sequence>
<feature type="compositionally biased region" description="Basic and acidic residues" evidence="1">
    <location>
        <begin position="805"/>
        <end position="826"/>
    </location>
</feature>
<feature type="compositionally biased region" description="Low complexity" evidence="1">
    <location>
        <begin position="710"/>
        <end position="720"/>
    </location>
</feature>
<feature type="compositionally biased region" description="Polar residues" evidence="1">
    <location>
        <begin position="16"/>
        <end position="27"/>
    </location>
</feature>
<feature type="region of interest" description="Disordered" evidence="1">
    <location>
        <begin position="657"/>
        <end position="848"/>
    </location>
</feature>
<feature type="region of interest" description="Disordered" evidence="1">
    <location>
        <begin position="509"/>
        <end position="642"/>
    </location>
</feature>
<organism evidence="2 3">
    <name type="scientific">Cryomyces antarcticus</name>
    <dbReference type="NCBI Taxonomy" id="329879"/>
    <lineage>
        <taxon>Eukaryota</taxon>
        <taxon>Fungi</taxon>
        <taxon>Dikarya</taxon>
        <taxon>Ascomycota</taxon>
        <taxon>Pezizomycotina</taxon>
        <taxon>Dothideomycetes</taxon>
        <taxon>Dothideomycetes incertae sedis</taxon>
        <taxon>Cryomyces</taxon>
    </lineage>
</organism>